<reference evidence="3" key="1">
    <citation type="submission" date="2022-08" db="EMBL/GenBank/DDBJ databases">
        <authorList>
            <person name="Kallberg Y."/>
            <person name="Tangrot J."/>
            <person name="Rosling A."/>
        </authorList>
    </citation>
    <scope>NUCLEOTIDE SEQUENCE</scope>
    <source>
        <strain evidence="3">Wild A</strain>
    </source>
</reference>
<comment type="caution">
    <text evidence="3">The sequence shown here is derived from an EMBL/GenBank/DDBJ whole genome shotgun (WGS) entry which is preliminary data.</text>
</comment>
<organism evidence="3 4">
    <name type="scientific">Funneliformis geosporum</name>
    <dbReference type="NCBI Taxonomy" id="1117311"/>
    <lineage>
        <taxon>Eukaryota</taxon>
        <taxon>Fungi</taxon>
        <taxon>Fungi incertae sedis</taxon>
        <taxon>Mucoromycota</taxon>
        <taxon>Glomeromycotina</taxon>
        <taxon>Glomeromycetes</taxon>
        <taxon>Glomerales</taxon>
        <taxon>Glomeraceae</taxon>
        <taxon>Funneliformis</taxon>
    </lineage>
</organism>
<keyword evidence="1" id="KW-0175">Coiled coil</keyword>
<dbReference type="OrthoDB" id="2418779at2759"/>
<accession>A0A9W4X1Y1</accession>
<dbReference type="AlphaFoldDB" id="A0A9W4X1Y1"/>
<name>A0A9W4X1Y1_9GLOM</name>
<gene>
    <name evidence="3" type="ORF">FWILDA_LOCUS13986</name>
</gene>
<feature type="coiled-coil region" evidence="1">
    <location>
        <begin position="23"/>
        <end position="77"/>
    </location>
</feature>
<evidence type="ECO:0000256" key="1">
    <source>
        <dbReference type="SAM" id="Coils"/>
    </source>
</evidence>
<sequence length="183" mass="20240">MVKSLKSIISSMQKASSLKDSDIISLGTKINELEAELEQATQKVLLKDSDTNQLCNNPFLEIKAKELKNELEKVTQNSSFKDGSIFCLRSRVSNLKDELDQIISQSHQSINDSKIGSAEADPVLSSNDYALASLAKRGEAVEEISHFSSHCSESESDESIVKDEIGTQGDHFHVDQKSKEKHD</sequence>
<dbReference type="EMBL" id="CAMKVN010005706">
    <property type="protein sequence ID" value="CAI2189250.1"/>
    <property type="molecule type" value="Genomic_DNA"/>
</dbReference>
<keyword evidence="4" id="KW-1185">Reference proteome</keyword>
<feature type="region of interest" description="Disordered" evidence="2">
    <location>
        <begin position="147"/>
        <end position="183"/>
    </location>
</feature>
<feature type="non-terminal residue" evidence="3">
    <location>
        <position position="183"/>
    </location>
</feature>
<proteinExistence type="predicted"/>
<evidence type="ECO:0000313" key="3">
    <source>
        <dbReference type="EMBL" id="CAI2189250.1"/>
    </source>
</evidence>
<evidence type="ECO:0000256" key="2">
    <source>
        <dbReference type="SAM" id="MobiDB-lite"/>
    </source>
</evidence>
<evidence type="ECO:0000313" key="4">
    <source>
        <dbReference type="Proteomes" id="UP001153678"/>
    </source>
</evidence>
<dbReference type="Proteomes" id="UP001153678">
    <property type="component" value="Unassembled WGS sequence"/>
</dbReference>
<protein>
    <submittedName>
        <fullName evidence="3">2506_t:CDS:1</fullName>
    </submittedName>
</protein>
<feature type="compositionally biased region" description="Basic and acidic residues" evidence="2">
    <location>
        <begin position="159"/>
        <end position="183"/>
    </location>
</feature>